<feature type="binding site" evidence="9">
    <location>
        <position position="122"/>
    </location>
    <ligand>
        <name>NADPH</name>
        <dbReference type="ChEBI" id="CHEBI:57783"/>
    </ligand>
</feature>
<reference evidence="13 14" key="1">
    <citation type="submission" date="2022-10" db="EMBL/GenBank/DDBJ databases">
        <title>Pararhodobacter sp. nov., isolated from marine algae.</title>
        <authorList>
            <person name="Choi B.J."/>
            <person name="Kim J.M."/>
            <person name="Lee J.K."/>
            <person name="Choi D.G."/>
            <person name="Jeon C.O."/>
        </authorList>
    </citation>
    <scope>NUCLEOTIDE SEQUENCE [LARGE SCALE GENOMIC DNA]</scope>
    <source>
        <strain evidence="13 14">ZQ420</strain>
    </source>
</reference>
<dbReference type="PIRSF" id="PIRSF006205">
    <property type="entry name" value="Dxp_reductismrs"/>
    <property type="match status" value="1"/>
</dbReference>
<feature type="binding site" evidence="9">
    <location>
        <position position="121"/>
    </location>
    <ligand>
        <name>1-deoxy-D-xylulose 5-phosphate</name>
        <dbReference type="ChEBI" id="CHEBI:57792"/>
    </ligand>
</feature>
<dbReference type="InterPro" id="IPR013512">
    <property type="entry name" value="DXP_reductoisomerase_N"/>
</dbReference>
<feature type="binding site" evidence="9">
    <location>
        <position position="146"/>
    </location>
    <ligand>
        <name>Mn(2+)</name>
        <dbReference type="ChEBI" id="CHEBI:29035"/>
    </ligand>
</feature>
<organism evidence="13 14">
    <name type="scientific">Pararhodobacter zhoushanensis</name>
    <dbReference type="NCBI Taxonomy" id="2479545"/>
    <lineage>
        <taxon>Bacteria</taxon>
        <taxon>Pseudomonadati</taxon>
        <taxon>Pseudomonadota</taxon>
        <taxon>Alphaproteobacteria</taxon>
        <taxon>Rhodobacterales</taxon>
        <taxon>Paracoccaceae</taxon>
        <taxon>Pararhodobacter</taxon>
    </lineage>
</organism>
<evidence type="ECO:0000256" key="9">
    <source>
        <dbReference type="HAMAP-Rule" id="MF_00183"/>
    </source>
</evidence>
<dbReference type="PANTHER" id="PTHR30525:SF0">
    <property type="entry name" value="1-DEOXY-D-XYLULOSE 5-PHOSPHATE REDUCTOISOMERASE, CHLOROPLASTIC"/>
    <property type="match status" value="1"/>
</dbReference>
<evidence type="ECO:0000256" key="7">
    <source>
        <dbReference type="ARBA" id="ARBA00023229"/>
    </source>
</evidence>
<feature type="binding site" evidence="9">
    <location>
        <position position="214"/>
    </location>
    <ligand>
        <name>1-deoxy-D-xylulose 5-phosphate</name>
        <dbReference type="ChEBI" id="CHEBI:57792"/>
    </ligand>
</feature>
<evidence type="ECO:0000256" key="1">
    <source>
        <dbReference type="ARBA" id="ARBA00005094"/>
    </source>
</evidence>
<dbReference type="Gene3D" id="3.40.50.720">
    <property type="entry name" value="NAD(P)-binding Rossmann-like Domain"/>
    <property type="match status" value="1"/>
</dbReference>
<comment type="function">
    <text evidence="9">Catalyzes the NADPH-dependent rearrangement and reduction of 1-deoxy-D-xylulose-5-phosphate (DXP) to 2-C-methyl-D-erythritol 4-phosphate (MEP).</text>
</comment>
<dbReference type="GO" id="GO:0030604">
    <property type="term" value="F:1-deoxy-D-xylulose-5-phosphate reductoisomerase activity"/>
    <property type="evidence" value="ECO:0007669"/>
    <property type="project" value="UniProtKB-EC"/>
</dbReference>
<accession>A0ABT3GYY8</accession>
<comment type="catalytic activity">
    <reaction evidence="8">
        <text>2-C-methyl-D-erythritol 4-phosphate + NADP(+) = 1-deoxy-D-xylulose 5-phosphate + NADPH + H(+)</text>
        <dbReference type="Rhea" id="RHEA:13717"/>
        <dbReference type="ChEBI" id="CHEBI:15378"/>
        <dbReference type="ChEBI" id="CHEBI:57783"/>
        <dbReference type="ChEBI" id="CHEBI:57792"/>
        <dbReference type="ChEBI" id="CHEBI:58262"/>
        <dbReference type="ChEBI" id="CHEBI:58349"/>
        <dbReference type="EC" id="1.1.1.267"/>
    </reaction>
    <physiologicalReaction direction="right-to-left" evidence="8">
        <dbReference type="Rhea" id="RHEA:13719"/>
    </physiologicalReaction>
</comment>
<dbReference type="RefSeq" id="WP_264505749.1">
    <property type="nucleotide sequence ID" value="NZ_JAPDFL010000001.1"/>
</dbReference>
<evidence type="ECO:0000256" key="5">
    <source>
        <dbReference type="ARBA" id="ARBA00023002"/>
    </source>
</evidence>
<evidence type="ECO:0000259" key="12">
    <source>
        <dbReference type="Pfam" id="PF13288"/>
    </source>
</evidence>
<gene>
    <name evidence="9 13" type="primary">dxr</name>
    <name evidence="13" type="ORF">OKW52_11030</name>
</gene>
<dbReference type="Proteomes" id="UP001208938">
    <property type="component" value="Unassembled WGS sequence"/>
</dbReference>
<dbReference type="SUPFAM" id="SSF55347">
    <property type="entry name" value="Glyceraldehyde-3-phosphate dehydrogenase-like, C-terminal domain"/>
    <property type="match status" value="1"/>
</dbReference>
<evidence type="ECO:0000259" key="11">
    <source>
        <dbReference type="Pfam" id="PF08436"/>
    </source>
</evidence>
<name>A0ABT3GYY8_9RHOB</name>
<feature type="binding site" evidence="9">
    <location>
        <position position="172"/>
    </location>
    <ligand>
        <name>1-deoxy-D-xylulose 5-phosphate</name>
        <dbReference type="ChEBI" id="CHEBI:57792"/>
    </ligand>
</feature>
<evidence type="ECO:0000256" key="3">
    <source>
        <dbReference type="ARBA" id="ARBA00022723"/>
    </source>
</evidence>
<feature type="binding site" evidence="9">
    <location>
        <position position="217"/>
    </location>
    <ligand>
        <name>1-deoxy-D-xylulose 5-phosphate</name>
        <dbReference type="ChEBI" id="CHEBI:57792"/>
    </ligand>
</feature>
<feature type="binding site" evidence="9">
    <location>
        <position position="201"/>
    </location>
    <ligand>
        <name>NADPH</name>
        <dbReference type="ChEBI" id="CHEBI:57783"/>
    </ligand>
</feature>
<dbReference type="Pfam" id="PF13288">
    <property type="entry name" value="DXPR_C"/>
    <property type="match status" value="1"/>
</dbReference>
<evidence type="ECO:0000256" key="2">
    <source>
        <dbReference type="ARBA" id="ARBA00006825"/>
    </source>
</evidence>
<dbReference type="NCBIfam" id="TIGR00243">
    <property type="entry name" value="Dxr"/>
    <property type="match status" value="1"/>
</dbReference>
<feature type="binding site" evidence="9">
    <location>
        <position position="208"/>
    </location>
    <ligand>
        <name>1-deoxy-D-xylulose 5-phosphate</name>
        <dbReference type="ChEBI" id="CHEBI:57792"/>
    </ligand>
</feature>
<feature type="binding site" evidence="9">
    <location>
        <position position="37"/>
    </location>
    <ligand>
        <name>NADPH</name>
        <dbReference type="ChEBI" id="CHEBI:57783"/>
    </ligand>
</feature>
<evidence type="ECO:0000313" key="14">
    <source>
        <dbReference type="Proteomes" id="UP001208938"/>
    </source>
</evidence>
<dbReference type="InterPro" id="IPR003821">
    <property type="entry name" value="DXP_reductoisomerase"/>
</dbReference>
<dbReference type="Pfam" id="PF02670">
    <property type="entry name" value="DXP_reductoisom"/>
    <property type="match status" value="1"/>
</dbReference>
<feature type="domain" description="1-deoxy-D-xylulose 5-phosphate reductoisomerase C-terminal" evidence="11">
    <location>
        <begin position="142"/>
        <end position="225"/>
    </location>
</feature>
<feature type="binding site" evidence="9">
    <location>
        <position position="148"/>
    </location>
    <ligand>
        <name>Mn(2+)</name>
        <dbReference type="ChEBI" id="CHEBI:29035"/>
    </ligand>
</feature>
<evidence type="ECO:0000256" key="8">
    <source>
        <dbReference type="ARBA" id="ARBA00048543"/>
    </source>
</evidence>
<dbReference type="PANTHER" id="PTHR30525">
    <property type="entry name" value="1-DEOXY-D-XYLULOSE 5-PHOSPHATE REDUCTOISOMERASE"/>
    <property type="match status" value="1"/>
</dbReference>
<dbReference type="Gene3D" id="1.10.1740.10">
    <property type="match status" value="1"/>
</dbReference>
<dbReference type="HAMAP" id="MF_00183">
    <property type="entry name" value="DXP_reductoisom"/>
    <property type="match status" value="1"/>
</dbReference>
<keyword evidence="9" id="KW-0460">Magnesium</keyword>
<feature type="binding site" evidence="9">
    <location>
        <position position="147"/>
    </location>
    <ligand>
        <name>1-deoxy-D-xylulose 5-phosphate</name>
        <dbReference type="ChEBI" id="CHEBI:57792"/>
    </ligand>
</feature>
<comment type="pathway">
    <text evidence="1 9">Isoprenoid biosynthesis; isopentenyl diphosphate biosynthesis via DXP pathway; isopentenyl diphosphate from 1-deoxy-D-xylulose 5-phosphate: step 1/6.</text>
</comment>
<dbReference type="InterPro" id="IPR036291">
    <property type="entry name" value="NAD(P)-bd_dom_sf"/>
</dbReference>
<keyword evidence="3 9" id="KW-0479">Metal-binding</keyword>
<sequence>MRKVSVFGATGSVGVSTLDLLGRRDDIAVVALTGGRNVALLASQAIAHKAELAVTAFDDCYEPLKAALAGTGIRVAAGTQAVVEAAHRPADWMMSAIVGAAGLAPGFAALAQGRTVALANKESLVTAGPLLLAEARSHGATILPVDSEHSAVFQALAGEDIAAVETVTLTASGGGLRDWPMERLAQATPDDAGKHPNWDMGQRITIDSASMFNKAMEVIEAHEFFGLAPGQIAVLIHPQSLVHALVAFRDGAVMGHLGAPDMRHPIGYALNWPQRGELPVARLNLAQAGRLDFAEPDLTRYPALALAWQVMRTGGAAGAVFNAAKEVALDHFIARKIGFLDMAPLVEDTLSAFAARADITQTPRSLAEVLAIDTEARALAGEAAQARHRAAPA</sequence>
<dbReference type="SUPFAM" id="SSF69055">
    <property type="entry name" value="1-deoxy-D-xylulose-5-phosphate reductoisomerase, C-terminal domain"/>
    <property type="match status" value="1"/>
</dbReference>
<feature type="domain" description="1-deoxy-D-xylulose 5-phosphate reductoisomerase N-terminal" evidence="10">
    <location>
        <begin position="4"/>
        <end position="128"/>
    </location>
</feature>
<keyword evidence="7 9" id="KW-0414">Isoprene biosynthesis</keyword>
<dbReference type="EC" id="1.1.1.267" evidence="9"/>
<dbReference type="Pfam" id="PF08436">
    <property type="entry name" value="DXP_redisom_C"/>
    <property type="match status" value="1"/>
</dbReference>
<keyword evidence="6 9" id="KW-0464">Manganese</keyword>
<dbReference type="EMBL" id="JAPDFL010000001">
    <property type="protein sequence ID" value="MCW1932774.1"/>
    <property type="molecule type" value="Genomic_DNA"/>
</dbReference>
<feature type="binding site" evidence="9">
    <location>
        <position position="10"/>
    </location>
    <ligand>
        <name>NADPH</name>
        <dbReference type="ChEBI" id="CHEBI:57783"/>
    </ligand>
</feature>
<dbReference type="InterPro" id="IPR036169">
    <property type="entry name" value="DXPR_C_sf"/>
</dbReference>
<feature type="binding site" evidence="9">
    <location>
        <position position="36"/>
    </location>
    <ligand>
        <name>NADPH</name>
        <dbReference type="ChEBI" id="CHEBI:57783"/>
    </ligand>
</feature>
<feature type="binding site" evidence="9">
    <location>
        <position position="35"/>
    </location>
    <ligand>
        <name>NADPH</name>
        <dbReference type="ChEBI" id="CHEBI:57783"/>
    </ligand>
</feature>
<evidence type="ECO:0000259" key="10">
    <source>
        <dbReference type="Pfam" id="PF02670"/>
    </source>
</evidence>
<comment type="cofactor">
    <cofactor evidence="9">
        <name>Mg(2+)</name>
        <dbReference type="ChEBI" id="CHEBI:18420"/>
    </cofactor>
    <cofactor evidence="9">
        <name>Mn(2+)</name>
        <dbReference type="ChEBI" id="CHEBI:29035"/>
    </cofactor>
</comment>
<feature type="domain" description="DXP reductoisomerase C-terminal" evidence="12">
    <location>
        <begin position="257"/>
        <end position="378"/>
    </location>
</feature>
<evidence type="ECO:0000256" key="4">
    <source>
        <dbReference type="ARBA" id="ARBA00022857"/>
    </source>
</evidence>
<feature type="binding site" evidence="9">
    <location>
        <position position="195"/>
    </location>
    <ligand>
        <name>1-deoxy-D-xylulose 5-phosphate</name>
        <dbReference type="ChEBI" id="CHEBI:57792"/>
    </ligand>
</feature>
<comment type="caution">
    <text evidence="13">The sequence shown here is derived from an EMBL/GenBank/DDBJ whole genome shotgun (WGS) entry which is preliminary data.</text>
</comment>
<evidence type="ECO:0000256" key="6">
    <source>
        <dbReference type="ARBA" id="ARBA00023211"/>
    </source>
</evidence>
<evidence type="ECO:0000313" key="13">
    <source>
        <dbReference type="EMBL" id="MCW1932774.1"/>
    </source>
</evidence>
<protein>
    <recommendedName>
        <fullName evidence="9">1-deoxy-D-xylulose 5-phosphate reductoisomerase</fullName>
        <shortName evidence="9">DXP reductoisomerase</shortName>
        <ecNumber evidence="9">1.1.1.267</ecNumber>
    </recommendedName>
    <alternativeName>
        <fullName evidence="9">1-deoxyxylulose-5-phosphate reductoisomerase</fullName>
    </alternativeName>
    <alternativeName>
        <fullName evidence="9">2-C-methyl-D-erythritol 4-phosphate synthase</fullName>
    </alternativeName>
</protein>
<feature type="binding site" evidence="9">
    <location>
        <position position="213"/>
    </location>
    <ligand>
        <name>1-deoxy-D-xylulose 5-phosphate</name>
        <dbReference type="ChEBI" id="CHEBI:57792"/>
    </ligand>
</feature>
<dbReference type="SUPFAM" id="SSF51735">
    <property type="entry name" value="NAD(P)-binding Rossmann-fold domains"/>
    <property type="match status" value="1"/>
</dbReference>
<keyword evidence="14" id="KW-1185">Reference proteome</keyword>
<feature type="binding site" evidence="9">
    <location>
        <position position="11"/>
    </location>
    <ligand>
        <name>NADPH</name>
        <dbReference type="ChEBI" id="CHEBI:57783"/>
    </ligand>
</feature>
<keyword evidence="4 9" id="KW-0521">NADP</keyword>
<comment type="similarity">
    <text evidence="2 9">Belongs to the DXR family.</text>
</comment>
<feature type="binding site" evidence="9">
    <location>
        <position position="148"/>
    </location>
    <ligand>
        <name>1-deoxy-D-xylulose 5-phosphate</name>
        <dbReference type="ChEBI" id="CHEBI:57792"/>
    </ligand>
</feature>
<feature type="binding site" evidence="9">
    <location>
        <position position="120"/>
    </location>
    <ligand>
        <name>NADPH</name>
        <dbReference type="ChEBI" id="CHEBI:57783"/>
    </ligand>
</feature>
<dbReference type="InterPro" id="IPR013644">
    <property type="entry name" value="DXP_reductoisomerase_C"/>
</dbReference>
<feature type="binding site" evidence="9">
    <location>
        <position position="13"/>
    </location>
    <ligand>
        <name>NADPH</name>
        <dbReference type="ChEBI" id="CHEBI:57783"/>
    </ligand>
</feature>
<keyword evidence="5 9" id="KW-0560">Oxidoreductase</keyword>
<feature type="binding site" evidence="9">
    <location>
        <position position="217"/>
    </location>
    <ligand>
        <name>Mn(2+)</name>
        <dbReference type="ChEBI" id="CHEBI:29035"/>
    </ligand>
</feature>
<proteinExistence type="inferred from homology"/>
<dbReference type="InterPro" id="IPR026877">
    <property type="entry name" value="DXPR_C"/>
</dbReference>
<feature type="binding site" evidence="9">
    <location>
        <position position="12"/>
    </location>
    <ligand>
        <name>NADPH</name>
        <dbReference type="ChEBI" id="CHEBI:57783"/>
    </ligand>
</feature>